<keyword evidence="3" id="KW-0326">Glycosidase</keyword>
<dbReference type="GO" id="GO:0004555">
    <property type="term" value="F:alpha,alpha-trehalase activity"/>
    <property type="evidence" value="ECO:0007669"/>
    <property type="project" value="InterPro"/>
</dbReference>
<name>A0A348B5J3_9CREN</name>
<dbReference type="AlphaFoldDB" id="A0A348B5J3"/>
<dbReference type="Proteomes" id="UP000276741">
    <property type="component" value="Chromosome"/>
</dbReference>
<dbReference type="PANTHER" id="PTHR10412:SF11">
    <property type="entry name" value="MANNOSYL-OLIGOSACCHARIDE GLUCOSIDASE"/>
    <property type="match status" value="1"/>
</dbReference>
<dbReference type="Proteomes" id="UP000616143">
    <property type="component" value="Unassembled WGS sequence"/>
</dbReference>
<dbReference type="InterPro" id="IPR054491">
    <property type="entry name" value="MGH1-like_GH"/>
</dbReference>
<keyword evidence="7" id="KW-1185">Reference proteome</keyword>
<evidence type="ECO:0000256" key="2">
    <source>
        <dbReference type="ARBA" id="ARBA00022801"/>
    </source>
</evidence>
<dbReference type="SUPFAM" id="SSF48208">
    <property type="entry name" value="Six-hairpin glycosidases"/>
    <property type="match status" value="1"/>
</dbReference>
<accession>A0A348B5J3</accession>
<reference evidence="6" key="1">
    <citation type="journal article" date="2014" name="Int. J. Syst. Evol. Microbiol.">
        <title>Complete genome sequence of Corynebacterium casei LMG S-19264T (=DSM 44701T), isolated from a smear-ripened cheese.</title>
        <authorList>
            <consortium name="US DOE Joint Genome Institute (JGI-PGF)"/>
            <person name="Walter F."/>
            <person name="Albersmeier A."/>
            <person name="Kalinowski J."/>
            <person name="Ruckert C."/>
        </authorList>
    </citation>
    <scope>NUCLEOTIDE SEQUENCE</scope>
    <source>
        <strain evidence="6">JCM 31740</strain>
    </source>
</reference>
<dbReference type="RefSeq" id="WP_158613774.1">
    <property type="nucleotide sequence ID" value="NZ_AP018553.1"/>
</dbReference>
<dbReference type="Pfam" id="PF22422">
    <property type="entry name" value="MGH1-like_GH"/>
    <property type="match status" value="1"/>
</dbReference>
<dbReference type="PANTHER" id="PTHR10412">
    <property type="entry name" value="MANNOSYL-OLIGOSACCHARIDE GLUCOSIDASE"/>
    <property type="match status" value="1"/>
</dbReference>
<dbReference type="EMBL" id="AP018553">
    <property type="protein sequence ID" value="BBD73445.1"/>
    <property type="molecule type" value="Genomic_DNA"/>
</dbReference>
<comment type="similarity">
    <text evidence="1">Belongs to the glycosyl hydrolase 63 family.</text>
</comment>
<reference evidence="5" key="3">
    <citation type="journal article" date="2019" name="BMC Res. Notes">
        <title>Complete genome sequence of the Sulfodiicoccus acidiphilus strain HS-1T, the first crenarchaeon that lacks polB3, isolated from an acidic hot spring in Ohwaku-dani, Hakone, Japan.</title>
        <authorList>
            <person name="Sakai H.D."/>
            <person name="Kurosawa N."/>
        </authorList>
    </citation>
    <scope>NUCLEOTIDE SEQUENCE</scope>
    <source>
        <strain evidence="5">HS-1</strain>
    </source>
</reference>
<protein>
    <recommendedName>
        <fullName evidence="4">Mannosylglycerate hydrolase MGH1-like glycoside hydrolase domain-containing protein</fullName>
    </recommendedName>
</protein>
<organism evidence="5 7">
    <name type="scientific">Sulfodiicoccus acidiphilus</name>
    <dbReference type="NCBI Taxonomy" id="1670455"/>
    <lineage>
        <taxon>Archaea</taxon>
        <taxon>Thermoproteota</taxon>
        <taxon>Thermoprotei</taxon>
        <taxon>Sulfolobales</taxon>
        <taxon>Sulfolobaceae</taxon>
        <taxon>Sulfodiicoccus</taxon>
    </lineage>
</organism>
<dbReference type="OrthoDB" id="8679at2157"/>
<dbReference type="KEGG" id="sacd:HS1genome_1834"/>
<dbReference type="InterPro" id="IPR008928">
    <property type="entry name" value="6-hairpin_glycosidase_sf"/>
</dbReference>
<dbReference type="InterPro" id="IPR004888">
    <property type="entry name" value="Glycoside_hydrolase_63"/>
</dbReference>
<keyword evidence="2" id="KW-0378">Hydrolase</keyword>
<evidence type="ECO:0000256" key="3">
    <source>
        <dbReference type="ARBA" id="ARBA00023295"/>
    </source>
</evidence>
<evidence type="ECO:0000256" key="1">
    <source>
        <dbReference type="ARBA" id="ARBA00010833"/>
    </source>
</evidence>
<feature type="domain" description="Mannosylglycerate hydrolase MGH1-like glycoside hydrolase" evidence="4">
    <location>
        <begin position="219"/>
        <end position="539"/>
    </location>
</feature>
<evidence type="ECO:0000313" key="6">
    <source>
        <dbReference type="EMBL" id="GGT98485.1"/>
    </source>
</evidence>
<dbReference type="InterPro" id="IPR001661">
    <property type="entry name" value="Glyco_hydro_37"/>
</dbReference>
<dbReference type="EMBL" id="BMQS01000013">
    <property type="protein sequence ID" value="GGT98485.1"/>
    <property type="molecule type" value="Genomic_DNA"/>
</dbReference>
<dbReference type="GO" id="GO:0004573">
    <property type="term" value="F:Glc3Man9GlcNAc2 oligosaccharide glucosidase activity"/>
    <property type="evidence" value="ECO:0007669"/>
    <property type="project" value="InterPro"/>
</dbReference>
<gene>
    <name evidence="6" type="ORF">GCM10007116_14860</name>
    <name evidence="5" type="ORF">HS1genome_1834</name>
</gene>
<dbReference type="InterPro" id="IPR012341">
    <property type="entry name" value="6hp_glycosidase-like_sf"/>
</dbReference>
<dbReference type="PRINTS" id="PR00744">
    <property type="entry name" value="GLHYDRLASE37"/>
</dbReference>
<evidence type="ECO:0000313" key="7">
    <source>
        <dbReference type="Proteomes" id="UP000276741"/>
    </source>
</evidence>
<dbReference type="GeneID" id="38667311"/>
<evidence type="ECO:0000259" key="4">
    <source>
        <dbReference type="Pfam" id="PF22422"/>
    </source>
</evidence>
<reference evidence="6" key="4">
    <citation type="submission" date="2020-09" db="EMBL/GenBank/DDBJ databases">
        <authorList>
            <person name="Sun Q."/>
            <person name="Ohkuma M."/>
        </authorList>
    </citation>
    <scope>NUCLEOTIDE SEQUENCE</scope>
    <source>
        <strain evidence="6">JCM 31740</strain>
    </source>
</reference>
<dbReference type="Gene3D" id="1.50.10.10">
    <property type="match status" value="1"/>
</dbReference>
<evidence type="ECO:0000313" key="5">
    <source>
        <dbReference type="EMBL" id="BBD73445.1"/>
    </source>
</evidence>
<proteinExistence type="inferred from homology"/>
<sequence>MRLVNKLELSGNLIACRLNPDGLGVSEFYLGEFVESSSFLVGNKGRWRRSVWDLGGVRREWKDGVVESLTVHGDSLHYSLSSGRGSLRGEVKPSQSGAELTEVEGGFAISSEGWTLALVTGGKLKVGGNSYEVSYDDGIEVAVAGGDSKALERARSLLGSGKDLESARREELSRSLQRVWNGHPLWDYCWYVILSNRVSVRHPVLRAPFTVPSKYTFRHQWLWDSSFHAVVLSLYDPDLAAQELENLLTSQRPDGRIPHEIFLSRAKCRDFWGVDDYSPPTTQPPVLAVAVERVLSEKWDDRFAKLALEALVSYDRWLERSRDEDGDSLYSYVHPLESGWDDSVRWDEVKRGEGMEPVEAVDLNSLVYKQRRVISWIARKLGEEELARRFEEKASATGRMVRTLMWDGERGLFYDLLPGHVKSRVKTPAAFMPLFAGLADVEQAEALVSHIFDPKEFWTHFPLPTVSADDPKYDPRGYWRGRSWVNLVWFTYKGLRYYGFREEASVLARRLVDTMGTTCRENYDSSTGEPMGAVDFGWSTLVLDVMRDEGMGQQAGRALKLASQ</sequence>
<dbReference type="GO" id="GO:0005991">
    <property type="term" value="P:trehalose metabolic process"/>
    <property type="evidence" value="ECO:0007669"/>
    <property type="project" value="InterPro"/>
</dbReference>
<dbReference type="GO" id="GO:0006487">
    <property type="term" value="P:protein N-linked glycosylation"/>
    <property type="evidence" value="ECO:0007669"/>
    <property type="project" value="TreeGrafter"/>
</dbReference>
<reference evidence="7" key="2">
    <citation type="submission" date="2018-04" db="EMBL/GenBank/DDBJ databases">
        <title>Complete genome sequence of Sulfodiicoccus acidiphilus strain HS-1.</title>
        <authorList>
            <person name="Sakai H.D."/>
            <person name="Kurosawa N."/>
        </authorList>
    </citation>
    <scope>NUCLEOTIDE SEQUENCE [LARGE SCALE GENOMIC DNA]</scope>
    <source>
        <strain evidence="7">HS-1</strain>
    </source>
</reference>